<dbReference type="RefSeq" id="WP_013792150.1">
    <property type="nucleotide sequence ID" value="NC_015556.1"/>
</dbReference>
<keyword evidence="2" id="KW-0238">DNA-binding</keyword>
<protein>
    <submittedName>
        <fullName evidence="5">Transcriptional regulator, AraC family</fullName>
    </submittedName>
</protein>
<evidence type="ECO:0000259" key="4">
    <source>
        <dbReference type="PROSITE" id="PS01124"/>
    </source>
</evidence>
<dbReference type="KEGG" id="pfv:Psefu_3059"/>
<gene>
    <name evidence="5" type="ordered locus">Psefu_3059</name>
</gene>
<feature type="domain" description="HTH araC/xylS-type" evidence="4">
    <location>
        <begin position="230"/>
        <end position="329"/>
    </location>
</feature>
<dbReference type="GO" id="GO:0000976">
    <property type="term" value="F:transcription cis-regulatory region binding"/>
    <property type="evidence" value="ECO:0007669"/>
    <property type="project" value="TreeGrafter"/>
</dbReference>
<evidence type="ECO:0000256" key="2">
    <source>
        <dbReference type="ARBA" id="ARBA00023125"/>
    </source>
</evidence>
<dbReference type="InterPro" id="IPR009057">
    <property type="entry name" value="Homeodomain-like_sf"/>
</dbReference>
<dbReference type="GO" id="GO:0003700">
    <property type="term" value="F:DNA-binding transcription factor activity"/>
    <property type="evidence" value="ECO:0007669"/>
    <property type="project" value="InterPro"/>
</dbReference>
<dbReference type="STRING" id="743720.Psefu_3059"/>
<dbReference type="EMBL" id="CP002727">
    <property type="protein sequence ID" value="AEF23023.1"/>
    <property type="molecule type" value="Genomic_DNA"/>
</dbReference>
<evidence type="ECO:0000313" key="6">
    <source>
        <dbReference type="Proteomes" id="UP000000686"/>
    </source>
</evidence>
<dbReference type="InterPro" id="IPR032687">
    <property type="entry name" value="AraC-type_N"/>
</dbReference>
<keyword evidence="3" id="KW-0804">Transcription</keyword>
<accession>F6A8F2</accession>
<organism evidence="5 6">
    <name type="scientific">Pseudomonas fulva (strain 12-X)</name>
    <dbReference type="NCBI Taxonomy" id="743720"/>
    <lineage>
        <taxon>Bacteria</taxon>
        <taxon>Pseudomonadati</taxon>
        <taxon>Pseudomonadota</taxon>
        <taxon>Gammaproteobacteria</taxon>
        <taxon>Pseudomonadales</taxon>
        <taxon>Pseudomonadaceae</taxon>
        <taxon>Pseudomonas</taxon>
    </lineage>
</organism>
<dbReference type="Gene3D" id="1.10.10.60">
    <property type="entry name" value="Homeodomain-like"/>
    <property type="match status" value="1"/>
</dbReference>
<sequence length="335" mass="37432">MYTVTSNCFQVMAKTFLEQGVDPRKLDQQLLLALHNGTPITLTQVYSLFSQASEQTGNPDIGLDVYTHAHPSALGAECYPMMSSPNLGAALKLMVDYHPLITNGSHYLLEQRQDTLKLIGLEVGTSPVAAPRAYIDAGAALTLGIIHWLTPHQRPKPLGAEFTYAQPADTTRLREMFGDNLRFSAPHNSMIFRARDAAITLPTADAALHVMHQEYAQSRLEDLVKGSVAARVERLLTRQLTLGINMDLSEVASTLMLSKRGLQKALERESVSFVQLQEETRLKLAHNLLRNSTRSLKYISATLGFRDQSSFHKASMRWFGMPPSQYRNHEDMMLH</sequence>
<dbReference type="PANTHER" id="PTHR47894:SF1">
    <property type="entry name" value="HTH-TYPE TRANSCRIPTIONAL REGULATOR VQSM"/>
    <property type="match status" value="1"/>
</dbReference>
<dbReference type="Pfam" id="PF12625">
    <property type="entry name" value="Arabinose_bd"/>
    <property type="match status" value="1"/>
</dbReference>
<dbReference type="eggNOG" id="COG2207">
    <property type="taxonomic scope" value="Bacteria"/>
</dbReference>
<dbReference type="PANTHER" id="PTHR47894">
    <property type="entry name" value="HTH-TYPE TRANSCRIPTIONAL REGULATOR GADX"/>
    <property type="match status" value="1"/>
</dbReference>
<dbReference type="OrthoDB" id="5582699at2"/>
<dbReference type="PROSITE" id="PS01124">
    <property type="entry name" value="HTH_ARAC_FAMILY_2"/>
    <property type="match status" value="1"/>
</dbReference>
<dbReference type="Pfam" id="PF12833">
    <property type="entry name" value="HTH_18"/>
    <property type="match status" value="1"/>
</dbReference>
<name>F6A8F2_PSEF1</name>
<keyword evidence="1" id="KW-0805">Transcription regulation</keyword>
<dbReference type="Proteomes" id="UP000000686">
    <property type="component" value="Chromosome"/>
</dbReference>
<dbReference type="SMART" id="SM00342">
    <property type="entry name" value="HTH_ARAC"/>
    <property type="match status" value="1"/>
</dbReference>
<dbReference type="InterPro" id="IPR018060">
    <property type="entry name" value="HTH_AraC"/>
</dbReference>
<reference evidence="5 6" key="1">
    <citation type="submission" date="2011-04" db="EMBL/GenBank/DDBJ databases">
        <title>Complete sequence of Pseudomonas fulva 12-X.</title>
        <authorList>
            <consortium name="US DOE Joint Genome Institute"/>
            <person name="Lucas S."/>
            <person name="Han J."/>
            <person name="Lapidus A."/>
            <person name="Cheng J.-F."/>
            <person name="Goodwin L."/>
            <person name="Pitluck S."/>
            <person name="Peters L."/>
            <person name="Mikhailova N."/>
            <person name="Pagani I."/>
            <person name="Davenport K."/>
            <person name="Han C."/>
            <person name="Tapia R."/>
            <person name="Land M."/>
            <person name="Hauser L."/>
            <person name="Kyrpides N."/>
            <person name="Ivanova N."/>
            <person name="Pagani I."/>
            <person name="Lcollab F.I."/>
            <person name="Woyke T."/>
        </authorList>
    </citation>
    <scope>NUCLEOTIDE SEQUENCE [LARGE SCALE GENOMIC DNA]</scope>
    <source>
        <strain evidence="6">12-X</strain>
    </source>
</reference>
<evidence type="ECO:0000313" key="5">
    <source>
        <dbReference type="EMBL" id="AEF23023.1"/>
    </source>
</evidence>
<dbReference type="SUPFAM" id="SSF46689">
    <property type="entry name" value="Homeodomain-like"/>
    <property type="match status" value="1"/>
</dbReference>
<keyword evidence="6" id="KW-1185">Reference proteome</keyword>
<proteinExistence type="predicted"/>
<dbReference type="AlphaFoldDB" id="F6A8F2"/>
<evidence type="ECO:0000256" key="1">
    <source>
        <dbReference type="ARBA" id="ARBA00023015"/>
    </source>
</evidence>
<dbReference type="GO" id="GO:0005829">
    <property type="term" value="C:cytosol"/>
    <property type="evidence" value="ECO:0007669"/>
    <property type="project" value="TreeGrafter"/>
</dbReference>
<dbReference type="HOGENOM" id="CLU_047522_1_1_6"/>
<evidence type="ECO:0000256" key="3">
    <source>
        <dbReference type="ARBA" id="ARBA00023163"/>
    </source>
</evidence>